<name>A0A146K0W4_9EUKA</name>
<evidence type="ECO:0000313" key="2">
    <source>
        <dbReference type="EMBL" id="JAP89424.1"/>
    </source>
</evidence>
<feature type="non-terminal residue" evidence="2">
    <location>
        <position position="1"/>
    </location>
</feature>
<feature type="coiled-coil region" evidence="1">
    <location>
        <begin position="374"/>
        <end position="401"/>
    </location>
</feature>
<protein>
    <submittedName>
        <fullName evidence="2">Uncharacterized protein</fullName>
    </submittedName>
</protein>
<dbReference type="AlphaFoldDB" id="A0A146K0W4"/>
<keyword evidence="1" id="KW-0175">Coiled coil</keyword>
<proteinExistence type="predicted"/>
<sequence length="418" mass="48181">SQFVELKNHSYTIYNSNGLQKANETKLLGNWMIDPEDSTIYQFNTEGKRIQLPQLNFQPLGNGYLHDGKLYVVDDSSGMIKLLDTQTYQVCMLGLYLHSSFNNFVVVSDCLLFIDKDLWLMKYNLTTQSITEKLKANCESITALNDQIAVIDSDQQNTSIFEIQAGQLRLLKIVDGEFWFDPSGVLLNYHDKYIDPLDKTLEVKTGLSKFCTQNYFCTALGATRYKSLFTSERIANMPDQSQIVDQEAAPLEVVHDVQQLKQALQNADCDRITQFPKEFIRKNVIELINHLTNIGSCKDETIYEIVGFYLVYSEETTVTMMKQFIESFAINGYEFNGKCVEYVKEMKQRIQKDKLTTIATISYNKLEIQQKQICEKLAQISKDMEELIQKQETNTKQINQQLTDSLREISYLKQKIGK</sequence>
<dbReference type="SUPFAM" id="SSF63825">
    <property type="entry name" value="YWTD domain"/>
    <property type="match status" value="1"/>
</dbReference>
<reference evidence="2" key="1">
    <citation type="submission" date="2015-07" db="EMBL/GenBank/DDBJ databases">
        <title>Adaptation to a free-living lifestyle via gene acquisitions in the diplomonad Trepomonas sp. PC1.</title>
        <authorList>
            <person name="Xu F."/>
            <person name="Jerlstrom-Hultqvist J."/>
            <person name="Kolisko M."/>
            <person name="Simpson A.G.B."/>
            <person name="Roger A.J."/>
            <person name="Svard S.G."/>
            <person name="Andersson J.O."/>
        </authorList>
    </citation>
    <scope>NUCLEOTIDE SEQUENCE</scope>
    <source>
        <strain evidence="2">PC1</strain>
    </source>
</reference>
<dbReference type="EMBL" id="GDID01007182">
    <property type="protein sequence ID" value="JAP89424.1"/>
    <property type="molecule type" value="Transcribed_RNA"/>
</dbReference>
<accession>A0A146K0W4</accession>
<evidence type="ECO:0000256" key="1">
    <source>
        <dbReference type="SAM" id="Coils"/>
    </source>
</evidence>
<gene>
    <name evidence="2" type="ORF">TPC1_31081</name>
</gene>
<organism evidence="2">
    <name type="scientific">Trepomonas sp. PC1</name>
    <dbReference type="NCBI Taxonomy" id="1076344"/>
    <lineage>
        <taxon>Eukaryota</taxon>
        <taxon>Metamonada</taxon>
        <taxon>Diplomonadida</taxon>
        <taxon>Hexamitidae</taxon>
        <taxon>Hexamitinae</taxon>
        <taxon>Trepomonas</taxon>
    </lineage>
</organism>